<dbReference type="Pfam" id="PF16313">
    <property type="entry name" value="DUF4953"/>
    <property type="match status" value="1"/>
</dbReference>
<keyword evidence="2" id="KW-0732">Signal</keyword>
<dbReference type="SUPFAM" id="SSF55486">
    <property type="entry name" value="Metalloproteases ('zincins'), catalytic domain"/>
    <property type="match status" value="1"/>
</dbReference>
<dbReference type="InterPro" id="IPR034032">
    <property type="entry name" value="Zn_MMP-like_bac"/>
</dbReference>
<dbReference type="InterPro" id="IPR024079">
    <property type="entry name" value="MetalloPept_cat_dom_sf"/>
</dbReference>
<dbReference type="PANTHER" id="PTHR38478">
    <property type="entry name" value="PEPTIDASE M1A AND M12B"/>
    <property type="match status" value="1"/>
</dbReference>
<comment type="caution">
    <text evidence="5">The sequence shown here is derived from an EMBL/GenBank/DDBJ whole genome shotgun (WGS) entry which is preliminary data.</text>
</comment>
<proteinExistence type="predicted"/>
<organism evidence="5 6">
    <name type="scientific">Raineya orbicola</name>
    <dbReference type="NCBI Taxonomy" id="2016530"/>
    <lineage>
        <taxon>Bacteria</taxon>
        <taxon>Pseudomonadati</taxon>
        <taxon>Bacteroidota</taxon>
        <taxon>Cytophagia</taxon>
        <taxon>Cytophagales</taxon>
        <taxon>Raineyaceae</taxon>
        <taxon>Raineya</taxon>
    </lineage>
</organism>
<dbReference type="Proteomes" id="UP000233387">
    <property type="component" value="Unassembled WGS sequence"/>
</dbReference>
<feature type="chain" id="PRO_5014904303" description="DUF5117 domain-containing protein" evidence="2">
    <location>
        <begin position="22"/>
        <end position="870"/>
    </location>
</feature>
<reference evidence="5 6" key="1">
    <citation type="submission" date="2017-06" db="EMBL/GenBank/DDBJ databases">
        <title>Raineya orbicola gen. nov., sp. nov. a slightly thermophilic bacterium of the phylum Bacteroidetes and the description of Raineyaceae fam. nov.</title>
        <authorList>
            <person name="Albuquerque L."/>
            <person name="Polonia A.R.M."/>
            <person name="Barroso C."/>
            <person name="Froufe H.J.C."/>
            <person name="Lage O."/>
            <person name="Lobo-Da-Cunha A."/>
            <person name="Egas C."/>
            <person name="Da Costa M.S."/>
        </authorList>
    </citation>
    <scope>NUCLEOTIDE SEQUENCE [LARGE SCALE GENOMIC DNA]</scope>
    <source>
        <strain evidence="5 6">SPSPC-11</strain>
    </source>
</reference>
<protein>
    <recommendedName>
        <fullName evidence="7">DUF5117 domain-containing protein</fullName>
    </recommendedName>
</protein>
<dbReference type="OrthoDB" id="9776599at2"/>
<gene>
    <name evidence="5" type="ORF">Rain11_2420</name>
</gene>
<name>A0A2N3I7M6_9BACT</name>
<dbReference type="CDD" id="cd04276">
    <property type="entry name" value="ZnMc_MMP_like_2"/>
    <property type="match status" value="1"/>
</dbReference>
<evidence type="ECO:0000259" key="3">
    <source>
        <dbReference type="Pfam" id="PF16313"/>
    </source>
</evidence>
<feature type="signal peptide" evidence="2">
    <location>
        <begin position="1"/>
        <end position="21"/>
    </location>
</feature>
<evidence type="ECO:0000256" key="1">
    <source>
        <dbReference type="SAM" id="MobiDB-lite"/>
    </source>
</evidence>
<dbReference type="Pfam" id="PF17148">
    <property type="entry name" value="DUF5117"/>
    <property type="match status" value="1"/>
</dbReference>
<evidence type="ECO:0000259" key="4">
    <source>
        <dbReference type="Pfam" id="PF17148"/>
    </source>
</evidence>
<feature type="region of interest" description="Disordered" evidence="1">
    <location>
        <begin position="25"/>
        <end position="49"/>
    </location>
</feature>
<evidence type="ECO:0008006" key="7">
    <source>
        <dbReference type="Google" id="ProtNLM"/>
    </source>
</evidence>
<accession>A0A2N3I7M6</accession>
<feature type="compositionally biased region" description="Polar residues" evidence="1">
    <location>
        <begin position="38"/>
        <end position="49"/>
    </location>
</feature>
<dbReference type="PANTHER" id="PTHR38478:SF1">
    <property type="entry name" value="ZINC DEPENDENT METALLOPROTEASE DOMAIN LIPOPROTEIN"/>
    <property type="match status" value="1"/>
</dbReference>
<dbReference type="InterPro" id="IPR032534">
    <property type="entry name" value="EcxA_zinc-bd"/>
</dbReference>
<dbReference type="InterPro" id="IPR033413">
    <property type="entry name" value="DUF5117"/>
</dbReference>
<feature type="domain" description="EcxA zinc-binding" evidence="3">
    <location>
        <begin position="468"/>
        <end position="790"/>
    </location>
</feature>
<evidence type="ECO:0000256" key="2">
    <source>
        <dbReference type="SAM" id="SignalP"/>
    </source>
</evidence>
<evidence type="ECO:0000313" key="5">
    <source>
        <dbReference type="EMBL" id="PKQ66300.1"/>
    </source>
</evidence>
<dbReference type="RefSeq" id="WP_101359681.1">
    <property type="nucleotide sequence ID" value="NZ_NKXO01000050.1"/>
</dbReference>
<dbReference type="Gene3D" id="3.40.390.10">
    <property type="entry name" value="Collagenase (Catalytic Domain)"/>
    <property type="match status" value="1"/>
</dbReference>
<evidence type="ECO:0000313" key="6">
    <source>
        <dbReference type="Proteomes" id="UP000233387"/>
    </source>
</evidence>
<dbReference type="EMBL" id="NKXO01000050">
    <property type="protein sequence ID" value="PKQ66300.1"/>
    <property type="molecule type" value="Genomic_DNA"/>
</dbReference>
<dbReference type="GO" id="GO:0008237">
    <property type="term" value="F:metallopeptidase activity"/>
    <property type="evidence" value="ECO:0007669"/>
    <property type="project" value="InterPro"/>
</dbReference>
<sequence length="870" mass="98868">MKYLSLLLIIASLLSVSDAEAQKRKKKKDEAKKEASATPANAQNQQQKTISSITSKCKAYPGLFNLYQDEKDGTVYMLIKKDQLDKEYIYFSHTVDGVLEGGHFRGSFRDNKVFTIKRYFERIEFITLNTAYYFDPNNALSKAKDANINNAVMISEKIEAEDKEKGEILIKAEKVFLAEEFSPIKPNYPPTYQGFRVGNLSKDKTKYASIRNYPKNTDVVVEYTFDNPTPQGGTSDAVADGRFITIKSQHSLIEMPQNDFTPTLDDPRVGYFTTQVTDLTGTTSTNFRDLVHKWHLKKKNPNATLSEPIEPIVFWIEKTTPLEFRETIMKAGLAWNEAFEKAGFKNAIEIRIQPDTATWDAGDIRYNVLRWTSSPLPPFGGYGPSFVNPRTGQILGADIMLEYTYILNAMRNDKIFETTAISNNLLEAEQEFIRFHKNHAHFCSLGYHLQVHNIFGHTALDLLGADENQRKKYIEETLYYLVLHEMGHTLGLNHNMKATQLHSPENLHNEELTRRVGLQGSVMDYPLPNIASDRSKQGQYFTTKPGPYDMWAIEFAYGTMENPQAEKERLEKLLARSTEPELAFGNDADDMRSSFSGIDPRVMIFDHSSDMIAYGADRMKLVNEMLKKLKDEYIKNNPNRSYDELLVRYLALTGQKFNSANAISRYIGGVYVDRGFIGQKGATQPYTPVPAQEQKRAMKTLADNVFAPDAMKAPSDLYNYLQQQRRGFNFFGRGEDPRINERVLSMHASILTHLLSPVTQQRILNSEHYGNGYKLADIMNDLTDAIFKADLNGSVNTFRQNLQIEYVGRLIAIAGLGNTPSVYVYPAQSVALYQLNQIRKMLKGNLTGDTATKAHREHIVYRIEKALNGK</sequence>
<dbReference type="AlphaFoldDB" id="A0A2N3I7M6"/>
<feature type="domain" description="DUF5117" evidence="4">
    <location>
        <begin position="135"/>
        <end position="299"/>
    </location>
</feature>
<keyword evidence="6" id="KW-1185">Reference proteome</keyword>